<dbReference type="Proteomes" id="UP000215335">
    <property type="component" value="Unassembled WGS sequence"/>
</dbReference>
<dbReference type="AlphaFoldDB" id="A0A232EIW9"/>
<proteinExistence type="predicted"/>
<evidence type="ECO:0000313" key="1">
    <source>
        <dbReference type="EMBL" id="OXU18258.1"/>
    </source>
</evidence>
<protein>
    <submittedName>
        <fullName evidence="1">Uncharacterized protein</fullName>
    </submittedName>
</protein>
<gene>
    <name evidence="1" type="ORF">TSAR_002306</name>
</gene>
<dbReference type="EMBL" id="NNAY01004165">
    <property type="protein sequence ID" value="OXU18258.1"/>
    <property type="molecule type" value="Genomic_DNA"/>
</dbReference>
<accession>A0A232EIW9</accession>
<organism evidence="1 2">
    <name type="scientific">Trichomalopsis sarcophagae</name>
    <dbReference type="NCBI Taxonomy" id="543379"/>
    <lineage>
        <taxon>Eukaryota</taxon>
        <taxon>Metazoa</taxon>
        <taxon>Ecdysozoa</taxon>
        <taxon>Arthropoda</taxon>
        <taxon>Hexapoda</taxon>
        <taxon>Insecta</taxon>
        <taxon>Pterygota</taxon>
        <taxon>Neoptera</taxon>
        <taxon>Endopterygota</taxon>
        <taxon>Hymenoptera</taxon>
        <taxon>Apocrita</taxon>
        <taxon>Proctotrupomorpha</taxon>
        <taxon>Chalcidoidea</taxon>
        <taxon>Pteromalidae</taxon>
        <taxon>Pteromalinae</taxon>
        <taxon>Trichomalopsis</taxon>
    </lineage>
</organism>
<comment type="caution">
    <text evidence="1">The sequence shown here is derived from an EMBL/GenBank/DDBJ whole genome shotgun (WGS) entry which is preliminary data.</text>
</comment>
<keyword evidence="2" id="KW-1185">Reference proteome</keyword>
<reference evidence="1 2" key="1">
    <citation type="journal article" date="2017" name="Curr. Biol.">
        <title>The Evolution of Venom by Co-option of Single-Copy Genes.</title>
        <authorList>
            <person name="Martinson E.O."/>
            <person name="Mrinalini"/>
            <person name="Kelkar Y.D."/>
            <person name="Chang C.H."/>
            <person name="Werren J.H."/>
        </authorList>
    </citation>
    <scope>NUCLEOTIDE SEQUENCE [LARGE SCALE GENOMIC DNA]</scope>
    <source>
        <strain evidence="1 2">Alberta</strain>
        <tissue evidence="1">Whole body</tissue>
    </source>
</reference>
<sequence length="63" mass="7606">MVDHFNLLWEICQIYGWIQKNVLDKSCRGHRGSTFGNNNFELEFVFEGYFKVKIIFLNRKTFI</sequence>
<evidence type="ECO:0000313" key="2">
    <source>
        <dbReference type="Proteomes" id="UP000215335"/>
    </source>
</evidence>
<name>A0A232EIW9_9HYME</name>